<keyword evidence="5" id="KW-0539">Nucleus</keyword>
<evidence type="ECO:0000256" key="3">
    <source>
        <dbReference type="ARBA" id="ARBA00023125"/>
    </source>
</evidence>
<dbReference type="GO" id="GO:0005634">
    <property type="term" value="C:nucleus"/>
    <property type="evidence" value="ECO:0007669"/>
    <property type="project" value="UniProtKB-SubCell"/>
</dbReference>
<evidence type="ECO:0000313" key="6">
    <source>
        <dbReference type="EMBL" id="QCD81106.1"/>
    </source>
</evidence>
<evidence type="ECO:0000256" key="1">
    <source>
        <dbReference type="ARBA" id="ARBA00004123"/>
    </source>
</evidence>
<keyword evidence="7" id="KW-1185">Reference proteome</keyword>
<evidence type="ECO:0000256" key="4">
    <source>
        <dbReference type="ARBA" id="ARBA00023163"/>
    </source>
</evidence>
<protein>
    <recommendedName>
        <fullName evidence="8">TF-B3 domain-containing protein</fullName>
    </recommendedName>
</protein>
<dbReference type="InterPro" id="IPR015300">
    <property type="entry name" value="DNA-bd_pseudobarrel_sf"/>
</dbReference>
<proteinExistence type="predicted"/>
<dbReference type="GO" id="GO:0003677">
    <property type="term" value="F:DNA binding"/>
    <property type="evidence" value="ECO:0007669"/>
    <property type="project" value="UniProtKB-KW"/>
</dbReference>
<gene>
    <name evidence="6" type="ORF">DEO72_LG2g1430</name>
</gene>
<dbReference type="EMBL" id="CP039346">
    <property type="protein sequence ID" value="QCD81106.1"/>
    <property type="molecule type" value="Genomic_DNA"/>
</dbReference>
<accession>A0A4D6KST5</accession>
<evidence type="ECO:0000313" key="7">
    <source>
        <dbReference type="Proteomes" id="UP000501690"/>
    </source>
</evidence>
<dbReference type="Proteomes" id="UP000501690">
    <property type="component" value="Linkage Group LG2"/>
</dbReference>
<keyword evidence="4" id="KW-0804">Transcription</keyword>
<keyword evidence="2" id="KW-0805">Transcription regulation</keyword>
<organism evidence="6 7">
    <name type="scientific">Vigna unguiculata</name>
    <name type="common">Cowpea</name>
    <dbReference type="NCBI Taxonomy" id="3917"/>
    <lineage>
        <taxon>Eukaryota</taxon>
        <taxon>Viridiplantae</taxon>
        <taxon>Streptophyta</taxon>
        <taxon>Embryophyta</taxon>
        <taxon>Tracheophyta</taxon>
        <taxon>Spermatophyta</taxon>
        <taxon>Magnoliopsida</taxon>
        <taxon>eudicotyledons</taxon>
        <taxon>Gunneridae</taxon>
        <taxon>Pentapetalae</taxon>
        <taxon>rosids</taxon>
        <taxon>fabids</taxon>
        <taxon>Fabales</taxon>
        <taxon>Fabaceae</taxon>
        <taxon>Papilionoideae</taxon>
        <taxon>50 kb inversion clade</taxon>
        <taxon>NPAAA clade</taxon>
        <taxon>indigoferoid/millettioid clade</taxon>
        <taxon>Phaseoleae</taxon>
        <taxon>Vigna</taxon>
    </lineage>
</organism>
<evidence type="ECO:0000256" key="2">
    <source>
        <dbReference type="ARBA" id="ARBA00023015"/>
    </source>
</evidence>
<reference evidence="6 7" key="1">
    <citation type="submission" date="2019-04" db="EMBL/GenBank/DDBJ databases">
        <title>An improved genome assembly and genetic linkage map for asparagus bean, Vigna unguiculata ssp. sesquipedialis.</title>
        <authorList>
            <person name="Xia Q."/>
            <person name="Zhang R."/>
            <person name="Dong Y."/>
        </authorList>
    </citation>
    <scope>NUCLEOTIDE SEQUENCE [LARGE SCALE GENOMIC DNA]</scope>
    <source>
        <tissue evidence="6">Leaf</tissue>
    </source>
</reference>
<keyword evidence="3" id="KW-0238">DNA-binding</keyword>
<name>A0A4D6KST5_VIGUN</name>
<dbReference type="PANTHER" id="PTHR46245">
    <property type="entry name" value="B3 DOMAIN-CONTAINING PROTEIN OS07G0563300"/>
    <property type="match status" value="1"/>
</dbReference>
<sequence>MVDSSAAYFPPISQSDGVPLHMKDVKGNEWTFQFRFWPNNNSRIRIDPGGKFVLGFRRASDCTDTQDASAGNSSVFPRKEKTFSGTTVGNSYHDLLKTRKANGDPYLNKCSEHFHLDAVFSGMEECEIALAKATQEFVHMFELLMKIVLDGLVHNFDEESVSAAMNRCTFRSQLAAFDKAWCSYLNCFVLSLEGLVADKLSHDMKAIQRQVLKSGKLDVDYLGRILEFSITSLQKLSSPTNEEMMKATHKKLFHESGEICQSRDGLNNYCVVALVKGL</sequence>
<comment type="subcellular location">
    <subcellularLocation>
        <location evidence="1">Nucleus</location>
    </subcellularLocation>
</comment>
<dbReference type="Gene3D" id="2.40.330.10">
    <property type="entry name" value="DNA-binding pseudobarrel domain"/>
    <property type="match status" value="1"/>
</dbReference>
<dbReference type="AlphaFoldDB" id="A0A4D6KST5"/>
<dbReference type="PANTHER" id="PTHR46245:SF3">
    <property type="entry name" value="B3 DOMAIN-CONTAINING TRANSCRIPTION REPRESSOR VAL1"/>
    <property type="match status" value="1"/>
</dbReference>
<evidence type="ECO:0008006" key="8">
    <source>
        <dbReference type="Google" id="ProtNLM"/>
    </source>
</evidence>
<evidence type="ECO:0000256" key="5">
    <source>
        <dbReference type="ARBA" id="ARBA00023242"/>
    </source>
</evidence>